<accession>A0A7W6S0J1</accession>
<feature type="domain" description="POTRA" evidence="11">
    <location>
        <begin position="130"/>
        <end position="198"/>
    </location>
</feature>
<evidence type="ECO:0000256" key="10">
    <source>
        <dbReference type="SAM" id="MobiDB-lite"/>
    </source>
</evidence>
<evidence type="ECO:0000313" key="13">
    <source>
        <dbReference type="Proteomes" id="UP000555728"/>
    </source>
</evidence>
<keyword evidence="5 9" id="KW-0812">Transmembrane</keyword>
<keyword evidence="2 9" id="KW-1003">Cell membrane</keyword>
<gene>
    <name evidence="9" type="primary">ftsQ</name>
    <name evidence="12" type="ORF">GGD88_002390</name>
</gene>
<evidence type="ECO:0000256" key="1">
    <source>
        <dbReference type="ARBA" id="ARBA00004370"/>
    </source>
</evidence>
<protein>
    <recommendedName>
        <fullName evidence="9">Cell division protein FtsQ</fullName>
    </recommendedName>
</protein>
<dbReference type="InterPro" id="IPR034746">
    <property type="entry name" value="POTRA"/>
</dbReference>
<keyword evidence="3 9" id="KW-0997">Cell inner membrane</keyword>
<feature type="compositionally biased region" description="Low complexity" evidence="10">
    <location>
        <begin position="52"/>
        <end position="64"/>
    </location>
</feature>
<keyword evidence="7 9" id="KW-0472">Membrane</keyword>
<dbReference type="PANTHER" id="PTHR35851:SF1">
    <property type="entry name" value="CELL DIVISION PROTEIN FTSQ"/>
    <property type="match status" value="1"/>
</dbReference>
<evidence type="ECO:0000256" key="6">
    <source>
        <dbReference type="ARBA" id="ARBA00022989"/>
    </source>
</evidence>
<name>A0A7W6S0J1_9PROT</name>
<reference evidence="12 13" key="1">
    <citation type="submission" date="2020-08" db="EMBL/GenBank/DDBJ databases">
        <title>Genome sequencing of Purple Non-Sulfur Bacteria from various extreme environments.</title>
        <authorList>
            <person name="Mayer M."/>
        </authorList>
    </citation>
    <scope>NUCLEOTIDE SEQUENCE [LARGE SCALE GENOMIC DNA]</scope>
    <source>
        <strain evidence="12 13">JA135</strain>
    </source>
</reference>
<dbReference type="GO" id="GO:0043093">
    <property type="term" value="P:FtsZ-dependent cytokinesis"/>
    <property type="evidence" value="ECO:0007669"/>
    <property type="project" value="UniProtKB-UniRule"/>
</dbReference>
<comment type="caution">
    <text evidence="12">The sequence shown here is derived from an EMBL/GenBank/DDBJ whole genome shotgun (WGS) entry which is preliminary data.</text>
</comment>
<evidence type="ECO:0000256" key="8">
    <source>
        <dbReference type="ARBA" id="ARBA00023306"/>
    </source>
</evidence>
<dbReference type="PROSITE" id="PS51779">
    <property type="entry name" value="POTRA"/>
    <property type="match status" value="1"/>
</dbReference>
<evidence type="ECO:0000256" key="2">
    <source>
        <dbReference type="ARBA" id="ARBA00022475"/>
    </source>
</evidence>
<evidence type="ECO:0000256" key="9">
    <source>
        <dbReference type="HAMAP-Rule" id="MF_00911"/>
    </source>
</evidence>
<dbReference type="GO" id="GO:0090529">
    <property type="term" value="P:cell septum assembly"/>
    <property type="evidence" value="ECO:0007669"/>
    <property type="project" value="InterPro"/>
</dbReference>
<dbReference type="InterPro" id="IPR045335">
    <property type="entry name" value="FtsQ_C_sf"/>
</dbReference>
<keyword evidence="13" id="KW-1185">Reference proteome</keyword>
<evidence type="ECO:0000256" key="5">
    <source>
        <dbReference type="ARBA" id="ARBA00022692"/>
    </source>
</evidence>
<evidence type="ECO:0000256" key="3">
    <source>
        <dbReference type="ARBA" id="ARBA00022519"/>
    </source>
</evidence>
<feature type="region of interest" description="Disordered" evidence="10">
    <location>
        <begin position="1"/>
        <end position="77"/>
    </location>
</feature>
<evidence type="ECO:0000259" key="11">
    <source>
        <dbReference type="PROSITE" id="PS51779"/>
    </source>
</evidence>
<dbReference type="Pfam" id="PF03799">
    <property type="entry name" value="FtsQ_DivIB_C"/>
    <property type="match status" value="1"/>
</dbReference>
<keyword evidence="6 9" id="KW-1133">Transmembrane helix</keyword>
<organism evidence="12 13">
    <name type="scientific">Roseospira goensis</name>
    <dbReference type="NCBI Taxonomy" id="391922"/>
    <lineage>
        <taxon>Bacteria</taxon>
        <taxon>Pseudomonadati</taxon>
        <taxon>Pseudomonadota</taxon>
        <taxon>Alphaproteobacteria</taxon>
        <taxon>Rhodospirillales</taxon>
        <taxon>Rhodospirillaceae</taxon>
        <taxon>Roseospira</taxon>
    </lineage>
</organism>
<comment type="function">
    <text evidence="9">Essential cell division protein.</text>
</comment>
<dbReference type="GO" id="GO:0032153">
    <property type="term" value="C:cell division site"/>
    <property type="evidence" value="ECO:0007669"/>
    <property type="project" value="UniProtKB-UniRule"/>
</dbReference>
<sequence>MRWLGLGPSRDGPAAPSRGRSTGGAAARGAKAGRTGTGTKGTGAKGSGAKGSGAKAAPKTTARGAGRRMPARRTRPSGAALWRGARLGAGFLLLLALSGGAAWVWQSGIVGRQVAAAGEALERFAARGGLVVRSVTVEGRVRTDPTRLLAALRTGRGEPILGFDPHAARTRVEALPWVAGARVERRLPDAIHVVLTEREPLALWQRAPDGDFAVIDRTGVPVEVDTRPYADLPVIVGRDAPAAVPALMALLATEPDLARRVRAATRVAGRRWTLRLDDIETGIDVRLPEGDPAAAWRRLAQLERDARLLARDIEVVDLRLPDRLVVRPRTAPEPGPGAPSTATGTRRVPVSGPGQET</sequence>
<proteinExistence type="inferred from homology"/>
<evidence type="ECO:0000313" key="12">
    <source>
        <dbReference type="EMBL" id="MBB4286655.1"/>
    </source>
</evidence>
<dbReference type="AlphaFoldDB" id="A0A7W6S0J1"/>
<dbReference type="InterPro" id="IPR026579">
    <property type="entry name" value="FtsQ"/>
</dbReference>
<feature type="compositionally biased region" description="Basic residues" evidence="10">
    <location>
        <begin position="65"/>
        <end position="75"/>
    </location>
</feature>
<evidence type="ECO:0000256" key="7">
    <source>
        <dbReference type="ARBA" id="ARBA00023136"/>
    </source>
</evidence>
<evidence type="ECO:0000256" key="4">
    <source>
        <dbReference type="ARBA" id="ARBA00022618"/>
    </source>
</evidence>
<dbReference type="EMBL" id="JACIGI010000019">
    <property type="protein sequence ID" value="MBB4286655.1"/>
    <property type="molecule type" value="Genomic_DNA"/>
</dbReference>
<dbReference type="PANTHER" id="PTHR35851">
    <property type="entry name" value="CELL DIVISION PROTEIN FTSQ"/>
    <property type="match status" value="1"/>
</dbReference>
<dbReference type="Gene3D" id="3.40.50.11690">
    <property type="entry name" value="Cell division protein FtsQ/DivIB"/>
    <property type="match status" value="1"/>
</dbReference>
<dbReference type="InterPro" id="IPR005548">
    <property type="entry name" value="Cell_div_FtsQ/DivIB_C"/>
</dbReference>
<dbReference type="HAMAP" id="MF_00911">
    <property type="entry name" value="FtsQ_subfam"/>
    <property type="match status" value="1"/>
</dbReference>
<feature type="compositionally biased region" description="Low complexity" evidence="10">
    <location>
        <begin position="14"/>
        <end position="34"/>
    </location>
</feature>
<keyword evidence="8 9" id="KW-0131">Cell cycle</keyword>
<dbReference type="RefSeq" id="WP_184435701.1">
    <property type="nucleotide sequence ID" value="NZ_JACIGI010000019.1"/>
</dbReference>
<feature type="region of interest" description="Disordered" evidence="10">
    <location>
        <begin position="327"/>
        <end position="357"/>
    </location>
</feature>
<dbReference type="Proteomes" id="UP000555728">
    <property type="component" value="Unassembled WGS sequence"/>
</dbReference>
<comment type="similarity">
    <text evidence="9">Belongs to the FtsQ/DivIB family. FtsQ subfamily.</text>
</comment>
<dbReference type="InterPro" id="IPR013685">
    <property type="entry name" value="POTRA_FtsQ_type"/>
</dbReference>
<dbReference type="Gene3D" id="3.10.20.310">
    <property type="entry name" value="membrane protein fhac"/>
    <property type="match status" value="1"/>
</dbReference>
<dbReference type="GO" id="GO:0005886">
    <property type="term" value="C:plasma membrane"/>
    <property type="evidence" value="ECO:0007669"/>
    <property type="project" value="UniProtKB-SubCell"/>
</dbReference>
<comment type="subcellular location">
    <subcellularLocation>
        <location evidence="9">Cell inner membrane</location>
        <topology evidence="9">Single-pass type II membrane protein</topology>
    </subcellularLocation>
    <subcellularLocation>
        <location evidence="1">Membrane</location>
    </subcellularLocation>
    <text evidence="9">Localizes to the division septum.</text>
</comment>
<feature type="compositionally biased region" description="Gly residues" evidence="10">
    <location>
        <begin position="35"/>
        <end position="51"/>
    </location>
</feature>
<dbReference type="Pfam" id="PF08478">
    <property type="entry name" value="POTRA_1"/>
    <property type="match status" value="1"/>
</dbReference>
<keyword evidence="4 9" id="KW-0132">Cell division</keyword>